<gene>
    <name evidence="1" type="ORF">OWV82_006741</name>
</gene>
<dbReference type="EMBL" id="CM051396">
    <property type="protein sequence ID" value="KAJ4723358.1"/>
    <property type="molecule type" value="Genomic_DNA"/>
</dbReference>
<evidence type="ECO:0000313" key="2">
    <source>
        <dbReference type="Proteomes" id="UP001164539"/>
    </source>
</evidence>
<accession>A0ACC1YJR1</accession>
<sequence length="615" mass="70175">MANSSVCKAVGIGWIKIRTHDGKFCTLNDVRHVPLMTKNLISLSMLDNKGFNFQGEDGVLHVCKGSNMVLKGVKRGTLYFLQGSTLSSSVAVASSEIDKDNMTKLWHIRLGHMSARRCKFCQKGIFFVATRSRILNSHKSEAFKNFRQWKALVKNQTGKKIKRLRTDNGLEFCWSEFDEFCKNEGIVRHHTVRDTPQQNGVAERMNQTLMERARCMLSNAGLTRRFWAEAVDPDSNEPSTYKEAVTCTKSTQWLSTLGDEMESLHKNQTWELTKRPRDRKIVTCKWVYKKKEGETSVEDDMLIVAENKYDVKKLKDLFSVEFEMKDLGIARKISGMEIYRDRSKKKIFLSQKGYIQKILSRFGMSTTKPINTPSAANAHLSVAFALKSVEEKEYMSRVLYASAIGSLMYAMVCTRPDLAQSVSVVSRFMGELGKEHWQAVKRIFRYLKDTFDVGLIYGGDTQCLVTGFLDSDYDGDVDNRRSMTGYAFTLGSLVVSWKATLQPTVTLSTTEAEYMALTEATKKGIWLERLVSDLGLHHDQAIVYYDSLSAICLAKDQVHHERTKHIDVRYHFLRNEKRIKVNKVGTANNPADMFTKPIPYNKFQHCLDLLNVRSC</sequence>
<dbReference type="Proteomes" id="UP001164539">
    <property type="component" value="Chromosome 3"/>
</dbReference>
<evidence type="ECO:0000313" key="1">
    <source>
        <dbReference type="EMBL" id="KAJ4723358.1"/>
    </source>
</evidence>
<comment type="caution">
    <text evidence="1">The sequence shown here is derived from an EMBL/GenBank/DDBJ whole genome shotgun (WGS) entry which is preliminary data.</text>
</comment>
<proteinExistence type="predicted"/>
<name>A0ACC1YJR1_MELAZ</name>
<organism evidence="1 2">
    <name type="scientific">Melia azedarach</name>
    <name type="common">Chinaberry tree</name>
    <dbReference type="NCBI Taxonomy" id="155640"/>
    <lineage>
        <taxon>Eukaryota</taxon>
        <taxon>Viridiplantae</taxon>
        <taxon>Streptophyta</taxon>
        <taxon>Embryophyta</taxon>
        <taxon>Tracheophyta</taxon>
        <taxon>Spermatophyta</taxon>
        <taxon>Magnoliopsida</taxon>
        <taxon>eudicotyledons</taxon>
        <taxon>Gunneridae</taxon>
        <taxon>Pentapetalae</taxon>
        <taxon>rosids</taxon>
        <taxon>malvids</taxon>
        <taxon>Sapindales</taxon>
        <taxon>Meliaceae</taxon>
        <taxon>Melia</taxon>
    </lineage>
</organism>
<protein>
    <submittedName>
        <fullName evidence="1">Retrovirus-related Pol polyprotein from transposon TNT 1-94</fullName>
    </submittedName>
</protein>
<keyword evidence="2" id="KW-1185">Reference proteome</keyword>
<reference evidence="1 2" key="1">
    <citation type="journal article" date="2023" name="Science">
        <title>Complex scaffold remodeling in plant triterpene biosynthesis.</title>
        <authorList>
            <person name="De La Pena R."/>
            <person name="Hodgson H."/>
            <person name="Liu J.C."/>
            <person name="Stephenson M.J."/>
            <person name="Martin A.C."/>
            <person name="Owen C."/>
            <person name="Harkess A."/>
            <person name="Leebens-Mack J."/>
            <person name="Jimenez L.E."/>
            <person name="Osbourn A."/>
            <person name="Sattely E.S."/>
        </authorList>
    </citation>
    <scope>NUCLEOTIDE SEQUENCE [LARGE SCALE GENOMIC DNA]</scope>
    <source>
        <strain evidence="2">cv. JPN11</strain>
        <tissue evidence="1">Leaf</tissue>
    </source>
</reference>